<dbReference type="GO" id="GO:0050515">
    <property type="term" value="F:4-(cytidine 5'-diphospho)-2-C-methyl-D-erythritol kinase activity"/>
    <property type="evidence" value="ECO:0007669"/>
    <property type="project" value="UniProtKB-UniRule"/>
</dbReference>
<dbReference type="EC" id="2.7.1.148" evidence="2 9"/>
<keyword evidence="9" id="KW-0414">Isoprene biosynthesis</keyword>
<dbReference type="PIRSF" id="PIRSF010376">
    <property type="entry name" value="IspE"/>
    <property type="match status" value="1"/>
</dbReference>
<keyword evidence="7 9" id="KW-0067">ATP-binding</keyword>
<dbReference type="HAMAP" id="MF_00061">
    <property type="entry name" value="IspE"/>
    <property type="match status" value="1"/>
</dbReference>
<evidence type="ECO:0000313" key="12">
    <source>
        <dbReference type="EMBL" id="MBC8535303.1"/>
    </source>
</evidence>
<dbReference type="RefSeq" id="WP_249298946.1">
    <property type="nucleotide sequence ID" value="NZ_JACRSP010000001.1"/>
</dbReference>
<dbReference type="Proteomes" id="UP000620366">
    <property type="component" value="Unassembled WGS sequence"/>
</dbReference>
<dbReference type="GO" id="GO:0016114">
    <property type="term" value="P:terpenoid biosynthetic process"/>
    <property type="evidence" value="ECO:0007669"/>
    <property type="project" value="UniProtKB-UniRule"/>
</dbReference>
<proteinExistence type="inferred from homology"/>
<evidence type="ECO:0000256" key="4">
    <source>
        <dbReference type="ARBA" id="ARBA00022679"/>
    </source>
</evidence>
<dbReference type="SUPFAM" id="SSF55060">
    <property type="entry name" value="GHMP Kinase, C-terminal domain"/>
    <property type="match status" value="1"/>
</dbReference>
<feature type="domain" description="GHMP kinase C-terminal" evidence="11">
    <location>
        <begin position="204"/>
        <end position="280"/>
    </location>
</feature>
<comment type="similarity">
    <text evidence="1 9">Belongs to the GHMP kinase family. IspE subfamily.</text>
</comment>
<comment type="caution">
    <text evidence="12">The sequence shown here is derived from an EMBL/GenBank/DDBJ whole genome shotgun (WGS) entry which is preliminary data.</text>
</comment>
<feature type="active site" evidence="9">
    <location>
        <position position="11"/>
    </location>
</feature>
<evidence type="ECO:0000256" key="5">
    <source>
        <dbReference type="ARBA" id="ARBA00022741"/>
    </source>
</evidence>
<evidence type="ECO:0000256" key="2">
    <source>
        <dbReference type="ARBA" id="ARBA00012052"/>
    </source>
</evidence>
<dbReference type="GO" id="GO:0005524">
    <property type="term" value="F:ATP binding"/>
    <property type="evidence" value="ECO:0007669"/>
    <property type="project" value="UniProtKB-UniRule"/>
</dbReference>
<evidence type="ECO:0000256" key="3">
    <source>
        <dbReference type="ARBA" id="ARBA00017473"/>
    </source>
</evidence>
<organism evidence="12 13">
    <name type="scientific">Feifania hominis</name>
    <dbReference type="NCBI Taxonomy" id="2763660"/>
    <lineage>
        <taxon>Bacteria</taxon>
        <taxon>Bacillati</taxon>
        <taxon>Bacillota</taxon>
        <taxon>Clostridia</taxon>
        <taxon>Eubacteriales</taxon>
        <taxon>Feifaniaceae</taxon>
        <taxon>Feifania</taxon>
    </lineage>
</organism>
<protein>
    <recommendedName>
        <fullName evidence="3 9">4-diphosphocytidyl-2-C-methyl-D-erythritol kinase</fullName>
        <shortName evidence="9">CMK</shortName>
        <ecNumber evidence="2 9">2.7.1.148</ecNumber>
    </recommendedName>
    <alternativeName>
        <fullName evidence="8 9">4-(cytidine-5'-diphospho)-2-C-methyl-D-erythritol kinase</fullName>
    </alternativeName>
</protein>
<gene>
    <name evidence="9" type="primary">ispE</name>
    <name evidence="12" type="ORF">H8695_01140</name>
</gene>
<comment type="catalytic activity">
    <reaction evidence="9">
        <text>4-CDP-2-C-methyl-D-erythritol + ATP = 4-CDP-2-C-methyl-D-erythritol 2-phosphate + ADP + H(+)</text>
        <dbReference type="Rhea" id="RHEA:18437"/>
        <dbReference type="ChEBI" id="CHEBI:15378"/>
        <dbReference type="ChEBI" id="CHEBI:30616"/>
        <dbReference type="ChEBI" id="CHEBI:57823"/>
        <dbReference type="ChEBI" id="CHEBI:57919"/>
        <dbReference type="ChEBI" id="CHEBI:456216"/>
        <dbReference type="EC" id="2.7.1.148"/>
    </reaction>
</comment>
<dbReference type="Pfam" id="PF08544">
    <property type="entry name" value="GHMP_kinases_C"/>
    <property type="match status" value="1"/>
</dbReference>
<evidence type="ECO:0000256" key="6">
    <source>
        <dbReference type="ARBA" id="ARBA00022777"/>
    </source>
</evidence>
<accession>A0A926DC01</accession>
<dbReference type="Gene3D" id="3.30.70.890">
    <property type="entry name" value="GHMP kinase, C-terminal domain"/>
    <property type="match status" value="1"/>
</dbReference>
<dbReference type="InterPro" id="IPR004424">
    <property type="entry name" value="IspE"/>
</dbReference>
<feature type="binding site" evidence="9">
    <location>
        <begin position="100"/>
        <end position="110"/>
    </location>
    <ligand>
        <name>ATP</name>
        <dbReference type="ChEBI" id="CHEBI:30616"/>
    </ligand>
</feature>
<dbReference type="EMBL" id="JACRSP010000001">
    <property type="protein sequence ID" value="MBC8535303.1"/>
    <property type="molecule type" value="Genomic_DNA"/>
</dbReference>
<evidence type="ECO:0000259" key="10">
    <source>
        <dbReference type="Pfam" id="PF00288"/>
    </source>
</evidence>
<evidence type="ECO:0000256" key="7">
    <source>
        <dbReference type="ARBA" id="ARBA00022840"/>
    </source>
</evidence>
<dbReference type="InterPro" id="IPR006204">
    <property type="entry name" value="GHMP_kinase_N_dom"/>
</dbReference>
<evidence type="ECO:0000256" key="1">
    <source>
        <dbReference type="ARBA" id="ARBA00009684"/>
    </source>
</evidence>
<dbReference type="PANTHER" id="PTHR43527">
    <property type="entry name" value="4-DIPHOSPHOCYTIDYL-2-C-METHYL-D-ERYTHRITOL KINASE, CHLOROPLASTIC"/>
    <property type="match status" value="1"/>
</dbReference>
<dbReference type="GO" id="GO:0019288">
    <property type="term" value="P:isopentenyl diphosphate biosynthetic process, methylerythritol 4-phosphate pathway"/>
    <property type="evidence" value="ECO:0007669"/>
    <property type="project" value="UniProtKB-UniRule"/>
</dbReference>
<dbReference type="SUPFAM" id="SSF54211">
    <property type="entry name" value="Ribosomal protein S5 domain 2-like"/>
    <property type="match status" value="1"/>
</dbReference>
<dbReference type="AlphaFoldDB" id="A0A926DC01"/>
<feature type="domain" description="GHMP kinase N-terminal" evidence="10">
    <location>
        <begin position="71"/>
        <end position="150"/>
    </location>
</feature>
<dbReference type="NCBIfam" id="TIGR00154">
    <property type="entry name" value="ispE"/>
    <property type="match status" value="1"/>
</dbReference>
<dbReference type="Pfam" id="PF00288">
    <property type="entry name" value="GHMP_kinases_N"/>
    <property type="match status" value="1"/>
</dbReference>
<comment type="function">
    <text evidence="9">Catalyzes the phosphorylation of the position 2 hydroxy group of 4-diphosphocytidyl-2C-methyl-D-erythritol.</text>
</comment>
<evidence type="ECO:0000313" key="13">
    <source>
        <dbReference type="Proteomes" id="UP000620366"/>
    </source>
</evidence>
<keyword evidence="13" id="KW-1185">Reference proteome</keyword>
<keyword evidence="4 9" id="KW-0808">Transferase</keyword>
<dbReference type="PANTHER" id="PTHR43527:SF2">
    <property type="entry name" value="4-DIPHOSPHOCYTIDYL-2-C-METHYL-D-ERYTHRITOL KINASE, CHLOROPLASTIC"/>
    <property type="match status" value="1"/>
</dbReference>
<dbReference type="InterPro" id="IPR014721">
    <property type="entry name" value="Ribsml_uS5_D2-typ_fold_subgr"/>
</dbReference>
<dbReference type="InterPro" id="IPR020568">
    <property type="entry name" value="Ribosomal_Su5_D2-typ_SF"/>
</dbReference>
<feature type="active site" evidence="9">
    <location>
        <position position="142"/>
    </location>
</feature>
<name>A0A926DC01_9FIRM</name>
<sequence length="298" mass="32722">MRTVSCKTYAKINLTLDVRGKNDDGYHEVEMVMQSVSLHDDLTVRLDTRGRCADSIRIRCNLPYVPRDERNTAYKAALLFFEQTGIENTGLFIDIVKRVPVAAGLAGGSANAAGVLHCLNRLCGRPLGRRELAELALRVGADVPFCLTGGTCVASGIGERLTPAPPMPRCHILIAKPPKSVKTREIYEAIDRCEIVRRPDTAAMLAALKSSDAAQVAQQCCNVMEEVTSARVPEILELERTFLRHGALCAVMSGSGPSVFGIFTDFEAAARARDEVKRRMRRTLCFLERPVQKFSPMG</sequence>
<reference evidence="12" key="1">
    <citation type="submission" date="2020-08" db="EMBL/GenBank/DDBJ databases">
        <title>Genome public.</title>
        <authorList>
            <person name="Liu C."/>
            <person name="Sun Q."/>
        </authorList>
    </citation>
    <scope>NUCLEOTIDE SEQUENCE</scope>
    <source>
        <strain evidence="12">BX7</strain>
    </source>
</reference>
<keyword evidence="6 9" id="KW-0418">Kinase</keyword>
<dbReference type="InterPro" id="IPR036554">
    <property type="entry name" value="GHMP_kinase_C_sf"/>
</dbReference>
<comment type="pathway">
    <text evidence="9">Isoprenoid biosynthesis; isopentenyl diphosphate biosynthesis via DXP pathway; isopentenyl diphosphate from 1-deoxy-D-xylulose 5-phosphate: step 3/6.</text>
</comment>
<evidence type="ECO:0000256" key="9">
    <source>
        <dbReference type="HAMAP-Rule" id="MF_00061"/>
    </source>
</evidence>
<evidence type="ECO:0000256" key="8">
    <source>
        <dbReference type="ARBA" id="ARBA00032554"/>
    </source>
</evidence>
<evidence type="ECO:0000259" key="11">
    <source>
        <dbReference type="Pfam" id="PF08544"/>
    </source>
</evidence>
<dbReference type="Gene3D" id="3.30.230.10">
    <property type="match status" value="1"/>
</dbReference>
<dbReference type="InterPro" id="IPR013750">
    <property type="entry name" value="GHMP_kinase_C_dom"/>
</dbReference>
<keyword evidence="5 9" id="KW-0547">Nucleotide-binding</keyword>